<feature type="transmembrane region" description="Helical" evidence="1">
    <location>
        <begin position="190"/>
        <end position="208"/>
    </location>
</feature>
<dbReference type="PANTHER" id="PTHR28640">
    <property type="entry name" value="ADP-RIBOSYLATION FACTOR-LIKE PROTEIN 6-INTERACTING PROTEIN 6"/>
    <property type="match status" value="1"/>
</dbReference>
<keyword evidence="1" id="KW-1133">Transmembrane helix</keyword>
<dbReference type="Pfam" id="PF15062">
    <property type="entry name" value="ARL6IP6"/>
    <property type="match status" value="1"/>
</dbReference>
<evidence type="ECO:0000256" key="1">
    <source>
        <dbReference type="SAM" id="Phobius"/>
    </source>
</evidence>
<keyword evidence="1" id="KW-0472">Membrane</keyword>
<reference evidence="3 4" key="1">
    <citation type="journal article" date="2023" name="Nucleic Acids Res.">
        <title>The hologenome of Daphnia magna reveals possible DNA methylation and microbiome-mediated evolution of the host genome.</title>
        <authorList>
            <person name="Chaturvedi A."/>
            <person name="Li X."/>
            <person name="Dhandapani V."/>
            <person name="Marshall H."/>
            <person name="Kissane S."/>
            <person name="Cuenca-Cambronero M."/>
            <person name="Asole G."/>
            <person name="Calvet F."/>
            <person name="Ruiz-Romero M."/>
            <person name="Marangio P."/>
            <person name="Guigo R."/>
            <person name="Rago D."/>
            <person name="Mirbahai L."/>
            <person name="Eastwood N."/>
            <person name="Colbourne J.K."/>
            <person name="Zhou J."/>
            <person name="Mallon E."/>
            <person name="Orsini L."/>
        </authorList>
    </citation>
    <scope>NUCLEOTIDE SEQUENCE [LARGE SCALE GENOMIC DNA]</scope>
    <source>
        <strain evidence="3">LRV0_1</strain>
    </source>
</reference>
<keyword evidence="1" id="KW-0812">Transmembrane</keyword>
<proteinExistence type="predicted"/>
<evidence type="ECO:0000313" key="4">
    <source>
        <dbReference type="Proteomes" id="UP001234178"/>
    </source>
</evidence>
<feature type="chain" id="PRO_5046347346" evidence="2">
    <location>
        <begin position="26"/>
        <end position="213"/>
    </location>
</feature>
<feature type="transmembrane region" description="Helical" evidence="1">
    <location>
        <begin position="139"/>
        <end position="162"/>
    </location>
</feature>
<accession>A0ABR0AV17</accession>
<dbReference type="PANTHER" id="PTHR28640:SF1">
    <property type="entry name" value="ADP-RIBOSYLATION FACTOR-LIKE PROTEIN 6-INTERACTING PROTEIN 6"/>
    <property type="match status" value="1"/>
</dbReference>
<dbReference type="EMBL" id="JAOYFB010000039">
    <property type="protein sequence ID" value="KAK4028970.1"/>
    <property type="molecule type" value="Genomic_DNA"/>
</dbReference>
<evidence type="ECO:0000313" key="3">
    <source>
        <dbReference type="EMBL" id="KAK4028970.1"/>
    </source>
</evidence>
<dbReference type="Proteomes" id="UP001234178">
    <property type="component" value="Unassembled WGS sequence"/>
</dbReference>
<gene>
    <name evidence="3" type="ORF">OUZ56_021988</name>
</gene>
<keyword evidence="2" id="KW-0732">Signal</keyword>
<protein>
    <submittedName>
        <fullName evidence="3">Uncharacterized protein</fullName>
    </submittedName>
</protein>
<dbReference type="InterPro" id="IPR029383">
    <property type="entry name" value="ARL6IP6"/>
</dbReference>
<sequence length="213" mass="23940">MLQCGLSSVCFQVLILLVSSSQLFGTILGGGSQHCLSPNNFHSTSECGPLGIQSPSEVSEVSPVKGTEENYWWNATSVKLEFNMENIVANLFIIPQQFFLLFKYMYSIMSLTIYSVYDVLHYCAIMPTSYLQSILFKQLAVLVLPCFYGLSMVLFSWLLVYYDSSIPGVFPPTPISPKKHRLQSGHTFHLGYLLGLINGIIVFGITLWQQMMH</sequence>
<comment type="caution">
    <text evidence="3">The sequence shown here is derived from an EMBL/GenBank/DDBJ whole genome shotgun (WGS) entry which is preliminary data.</text>
</comment>
<feature type="signal peptide" evidence="2">
    <location>
        <begin position="1"/>
        <end position="25"/>
    </location>
</feature>
<keyword evidence="4" id="KW-1185">Reference proteome</keyword>
<feature type="transmembrane region" description="Helical" evidence="1">
    <location>
        <begin position="104"/>
        <end position="127"/>
    </location>
</feature>
<organism evidence="3 4">
    <name type="scientific">Daphnia magna</name>
    <dbReference type="NCBI Taxonomy" id="35525"/>
    <lineage>
        <taxon>Eukaryota</taxon>
        <taxon>Metazoa</taxon>
        <taxon>Ecdysozoa</taxon>
        <taxon>Arthropoda</taxon>
        <taxon>Crustacea</taxon>
        <taxon>Branchiopoda</taxon>
        <taxon>Diplostraca</taxon>
        <taxon>Cladocera</taxon>
        <taxon>Anomopoda</taxon>
        <taxon>Daphniidae</taxon>
        <taxon>Daphnia</taxon>
    </lineage>
</organism>
<evidence type="ECO:0000256" key="2">
    <source>
        <dbReference type="SAM" id="SignalP"/>
    </source>
</evidence>
<name>A0ABR0AV17_9CRUS</name>